<evidence type="ECO:0000313" key="2">
    <source>
        <dbReference type="EMBL" id="ADZ70446.1"/>
    </source>
</evidence>
<sequence>MTGRLYSAAATAAIFAFLLAPSAAQAAAAGEPHGRSVPTSEIHALPEDNLLVTLARPEAAVTEDDALSIWVGAVELDGRSAIWVELIDGHGEVVYDSEVAPNETHLLPDGRAIVVRSADPQTAVAKADESRIVPDAGQIVTRRVVETGDDRTAIEFIEDVRAAPDEPMIEMARAGESIWDAILAFFSSAAQKVRIAWSWLVGTLPA</sequence>
<reference evidence="2 3" key="1">
    <citation type="journal article" date="2011" name="J. Bacteriol.">
        <title>Complete genome sequence of Polymorphum gilvum SL003B-26A1T, a crude oil-degrading bacterium from oil-polluted saline soil.</title>
        <authorList>
            <person name="Li S.G."/>
            <person name="Tang Y.Q."/>
            <person name="Nie Y."/>
            <person name="Cai M."/>
            <person name="Wu X.L."/>
        </authorList>
    </citation>
    <scope>NUCLEOTIDE SEQUENCE [LARGE SCALE GENOMIC DNA]</scope>
    <source>
        <strain evidence="3">LMG 25793 / CGMCC 1.9160 / SL003B-26A1</strain>
    </source>
</reference>
<dbReference type="AlphaFoldDB" id="F2IXC8"/>
<feature type="chain" id="PRO_5003280030" evidence="1">
    <location>
        <begin position="27"/>
        <end position="206"/>
    </location>
</feature>
<dbReference type="eggNOG" id="ENOG5032V79">
    <property type="taxonomic scope" value="Bacteria"/>
</dbReference>
<dbReference type="HOGENOM" id="CLU_105407_0_0_5"/>
<keyword evidence="1" id="KW-0732">Signal</keyword>
<dbReference type="PATRIC" id="fig|991905.3.peg.2071"/>
<dbReference type="RefSeq" id="WP_013652764.1">
    <property type="nucleotide sequence ID" value="NC_015259.1"/>
</dbReference>
<keyword evidence="3" id="KW-1185">Reference proteome</keyword>
<evidence type="ECO:0000256" key="1">
    <source>
        <dbReference type="SAM" id="SignalP"/>
    </source>
</evidence>
<name>F2IXC8_POLGS</name>
<protein>
    <submittedName>
        <fullName evidence="2">Uncharacterized protein</fullName>
    </submittedName>
</protein>
<dbReference type="EMBL" id="CP002568">
    <property type="protein sequence ID" value="ADZ70446.1"/>
    <property type="molecule type" value="Genomic_DNA"/>
</dbReference>
<proteinExistence type="predicted"/>
<evidence type="ECO:0000313" key="3">
    <source>
        <dbReference type="Proteomes" id="UP000008130"/>
    </source>
</evidence>
<organism evidence="2 3">
    <name type="scientific">Polymorphum gilvum (strain LMG 25793 / CGMCC 1.9160 / SL003B-26A1)</name>
    <dbReference type="NCBI Taxonomy" id="991905"/>
    <lineage>
        <taxon>Bacteria</taxon>
        <taxon>Pseudomonadati</taxon>
        <taxon>Pseudomonadota</taxon>
        <taxon>Alphaproteobacteria</taxon>
        <taxon>Rhodobacterales</taxon>
        <taxon>Paracoccaceae</taxon>
        <taxon>Polymorphum</taxon>
    </lineage>
</organism>
<dbReference type="KEGG" id="pgv:SL003B_2020"/>
<dbReference type="Proteomes" id="UP000008130">
    <property type="component" value="Chromosome"/>
</dbReference>
<accession>F2IXC8</accession>
<feature type="signal peptide" evidence="1">
    <location>
        <begin position="1"/>
        <end position="26"/>
    </location>
</feature>
<gene>
    <name evidence="2" type="ordered locus">SL003B_2020</name>
</gene>